<sequence length="142" mass="15993">MSRTNFTIIIEALSHIAIKVKLHNHLNLQDINILLENFFRDIPTTTTHVSEYTTNFELNTTLGTTEKVGMKFGGSAKSIETNSISRTLTQGNGDLGQAVVNFDDNVLIDKDTLPRFFGFSKYKIRNYSTGTVRFTFEPGKIQ</sequence>
<evidence type="ECO:0000313" key="3">
    <source>
        <dbReference type="Proteomes" id="UP000433945"/>
    </source>
</evidence>
<name>A0A6N8HF28_9FLAO</name>
<dbReference type="Proteomes" id="UP000433945">
    <property type="component" value="Unassembled WGS sequence"/>
</dbReference>
<keyword evidence="3" id="KW-1185">Reference proteome</keyword>
<dbReference type="InterPro" id="IPR047740">
    <property type="entry name" value="SMEK_dom"/>
</dbReference>
<dbReference type="AlphaFoldDB" id="A0A6N8HF28"/>
<proteinExistence type="predicted"/>
<dbReference type="RefSeq" id="WP_157483531.1">
    <property type="nucleotide sequence ID" value="NZ_WOWP01000045.1"/>
</dbReference>
<gene>
    <name evidence="2" type="ORF">GN157_11450</name>
</gene>
<feature type="domain" description="SMEK" evidence="1">
    <location>
        <begin position="9"/>
        <end position="44"/>
    </location>
</feature>
<organism evidence="2 3">
    <name type="scientific">Flavobacterium rakeshii</name>
    <dbReference type="NCBI Taxonomy" id="1038845"/>
    <lineage>
        <taxon>Bacteria</taxon>
        <taxon>Pseudomonadati</taxon>
        <taxon>Bacteroidota</taxon>
        <taxon>Flavobacteriia</taxon>
        <taxon>Flavobacteriales</taxon>
        <taxon>Flavobacteriaceae</taxon>
        <taxon>Flavobacterium</taxon>
    </lineage>
</organism>
<accession>A0A6N8HF28</accession>
<dbReference type="OrthoDB" id="1267024at2"/>
<evidence type="ECO:0000313" key="2">
    <source>
        <dbReference type="EMBL" id="MUV04324.1"/>
    </source>
</evidence>
<dbReference type="Pfam" id="PF21941">
    <property type="entry name" value="SMEK_N"/>
    <property type="match status" value="1"/>
</dbReference>
<dbReference type="EMBL" id="WOWP01000045">
    <property type="protein sequence ID" value="MUV04324.1"/>
    <property type="molecule type" value="Genomic_DNA"/>
</dbReference>
<comment type="caution">
    <text evidence="2">The sequence shown here is derived from an EMBL/GenBank/DDBJ whole genome shotgun (WGS) entry which is preliminary data.</text>
</comment>
<reference evidence="2 3" key="1">
    <citation type="submission" date="2019-12" db="EMBL/GenBank/DDBJ databases">
        <authorList>
            <person name="Sun J.-Q."/>
        </authorList>
    </citation>
    <scope>NUCLEOTIDE SEQUENCE [LARGE SCALE GENOMIC DNA]</scope>
    <source>
        <strain evidence="2 3">JCM 17928</strain>
    </source>
</reference>
<evidence type="ECO:0000259" key="1">
    <source>
        <dbReference type="Pfam" id="PF21941"/>
    </source>
</evidence>
<protein>
    <recommendedName>
        <fullName evidence="1">SMEK domain-containing protein</fullName>
    </recommendedName>
</protein>